<feature type="compositionally biased region" description="Low complexity" evidence="1">
    <location>
        <begin position="1"/>
        <end position="10"/>
    </location>
</feature>
<name>A0ABT5DGY4_9BACT</name>
<evidence type="ECO:0000313" key="3">
    <source>
        <dbReference type="Proteomes" id="UP001221838"/>
    </source>
</evidence>
<evidence type="ECO:0000313" key="2">
    <source>
        <dbReference type="EMBL" id="MDC0712363.1"/>
    </source>
</evidence>
<evidence type="ECO:0008006" key="4">
    <source>
        <dbReference type="Google" id="ProtNLM"/>
    </source>
</evidence>
<sequence length="189" mass="19597">MAIGGTSQSGSSGGVSQGHKTSQVQSPAPDRQAVRTPPAKKAAPPPKDTFEAGPTNQRIKSAVVQLNPKGRYQAANGSTFCNRFAADYANVLGDASLKNKTANQQFNHLNTPGSGYHKATAAEAMQAAAQGKIAFAAYQNPSGHGHIAAVVGQTAGKPAIAQAGKTNYDFVGVNYGFSKQHAPSYFVHD</sequence>
<dbReference type="RefSeq" id="WP_272142469.1">
    <property type="nucleotide sequence ID" value="NZ_JAQNDM010000002.1"/>
</dbReference>
<evidence type="ECO:0000256" key="1">
    <source>
        <dbReference type="SAM" id="MobiDB-lite"/>
    </source>
</evidence>
<protein>
    <recommendedName>
        <fullName evidence="4">Peptidase C51 domain-containing protein</fullName>
    </recommendedName>
</protein>
<feature type="region of interest" description="Disordered" evidence="1">
    <location>
        <begin position="1"/>
        <end position="59"/>
    </location>
</feature>
<keyword evidence="3" id="KW-1185">Reference proteome</keyword>
<organism evidence="2 3">
    <name type="scientific">Stigmatella ashevillensis</name>
    <dbReference type="NCBI Taxonomy" id="2995309"/>
    <lineage>
        <taxon>Bacteria</taxon>
        <taxon>Pseudomonadati</taxon>
        <taxon>Myxococcota</taxon>
        <taxon>Myxococcia</taxon>
        <taxon>Myxococcales</taxon>
        <taxon>Cystobacterineae</taxon>
        <taxon>Archangiaceae</taxon>
        <taxon>Stigmatella</taxon>
    </lineage>
</organism>
<dbReference type="Proteomes" id="UP001221838">
    <property type="component" value="Unassembled WGS sequence"/>
</dbReference>
<accession>A0ABT5DGY4</accession>
<gene>
    <name evidence="2" type="ORF">POL68_28125</name>
</gene>
<dbReference type="Gene3D" id="3.90.1720.10">
    <property type="entry name" value="endopeptidase domain like (from Nostoc punctiforme)"/>
    <property type="match status" value="1"/>
</dbReference>
<comment type="caution">
    <text evidence="2">The sequence shown here is derived from an EMBL/GenBank/DDBJ whole genome shotgun (WGS) entry which is preliminary data.</text>
</comment>
<proteinExistence type="predicted"/>
<dbReference type="EMBL" id="JAQNDM010000002">
    <property type="protein sequence ID" value="MDC0712363.1"/>
    <property type="molecule type" value="Genomic_DNA"/>
</dbReference>
<reference evidence="2 3" key="1">
    <citation type="submission" date="2022-11" db="EMBL/GenBank/DDBJ databases">
        <title>Minimal conservation of predation-associated metabolite biosynthetic gene clusters underscores biosynthetic potential of Myxococcota including descriptions for ten novel species: Archangium lansinium sp. nov., Myxococcus landrumus sp. nov., Nannocystis bai.</title>
        <authorList>
            <person name="Ahearne A."/>
            <person name="Stevens C."/>
            <person name="Dowd S."/>
        </authorList>
    </citation>
    <scope>NUCLEOTIDE SEQUENCE [LARGE SCALE GENOMIC DNA]</scope>
    <source>
        <strain evidence="2 3">NCWAL01</strain>
    </source>
</reference>